<dbReference type="Gene3D" id="3.60.21.10">
    <property type="match status" value="1"/>
</dbReference>
<dbReference type="GO" id="GO:0016791">
    <property type="term" value="F:phosphatase activity"/>
    <property type="evidence" value="ECO:0007669"/>
    <property type="project" value="TreeGrafter"/>
</dbReference>
<name>A0A8D9CFU4_9VIRU</name>
<organism evidence="2">
    <name type="scientific">uncultured marine phage</name>
    <dbReference type="NCBI Taxonomy" id="707152"/>
    <lineage>
        <taxon>Viruses</taxon>
        <taxon>environmental samples</taxon>
    </lineage>
</organism>
<reference evidence="2" key="1">
    <citation type="submission" date="2021-06" db="EMBL/GenBank/DDBJ databases">
        <authorList>
            <person name="Gannon L."/>
            <person name="Redgwell R T."/>
            <person name="Michniewski S."/>
            <person name="Harrison D C."/>
            <person name="Millard A."/>
        </authorList>
    </citation>
    <scope>NUCLEOTIDE SEQUENCE</scope>
</reference>
<feature type="domain" description="Calcineurin-like phosphoesterase" evidence="1">
    <location>
        <begin position="5"/>
        <end position="171"/>
    </location>
</feature>
<dbReference type="EMBL" id="OU342829">
    <property type="protein sequence ID" value="CAG7581446.1"/>
    <property type="molecule type" value="Genomic_DNA"/>
</dbReference>
<dbReference type="InterPro" id="IPR004843">
    <property type="entry name" value="Calcineurin-like_PHP"/>
</dbReference>
<dbReference type="GO" id="GO:0008803">
    <property type="term" value="F:bis(5'-nucleosyl)-tetraphosphatase (symmetrical) activity"/>
    <property type="evidence" value="ECO:0007669"/>
    <property type="project" value="TreeGrafter"/>
</dbReference>
<evidence type="ECO:0000259" key="1">
    <source>
        <dbReference type="Pfam" id="PF00149"/>
    </source>
</evidence>
<gene>
    <name evidence="2" type="ORF">SLAVMIC_00846</name>
</gene>
<dbReference type="InterPro" id="IPR029052">
    <property type="entry name" value="Metallo-depent_PP-like"/>
</dbReference>
<dbReference type="InterPro" id="IPR050126">
    <property type="entry name" value="Ap4A_hydrolase"/>
</dbReference>
<protein>
    <submittedName>
        <fullName evidence="2">Metallophosphoesterase</fullName>
    </submittedName>
</protein>
<sequence length="276" mass="32292">MIKRRTFVIGDIHGGYRGLIQVLKRSGFDYGNDVLISMGDLADGWSETHLVIEELMKIKNLILIKGNHDQWMMKALITALSNDYKGKEIPEDLIKKHYSSSFYKLSGEGRSWYRHGGLGTEYSYKNNPDLVIPHVEFLEKGLDYYIDDENRFFSHSGPDPYETIENTNPARFYWNREFWEYAVSPTNTHKTFEKHLKDYSEIYIGHTPTLRYEGDQDNTKPINIKNVWNMDTGACFDGKISMMNIDTKEVFQSDVVRELYPHEKGRMEYSFHVDNL</sequence>
<dbReference type="PANTHER" id="PTHR42850:SF4">
    <property type="entry name" value="ZINC-DEPENDENT ENDOPOLYPHOSPHATASE"/>
    <property type="match status" value="1"/>
</dbReference>
<dbReference type="SUPFAM" id="SSF56300">
    <property type="entry name" value="Metallo-dependent phosphatases"/>
    <property type="match status" value="1"/>
</dbReference>
<proteinExistence type="predicted"/>
<accession>A0A8D9CFU4</accession>
<dbReference type="Pfam" id="PF00149">
    <property type="entry name" value="Metallophos"/>
    <property type="match status" value="1"/>
</dbReference>
<dbReference type="PANTHER" id="PTHR42850">
    <property type="entry name" value="METALLOPHOSPHOESTERASE"/>
    <property type="match status" value="1"/>
</dbReference>
<dbReference type="GO" id="GO:0110154">
    <property type="term" value="P:RNA decapping"/>
    <property type="evidence" value="ECO:0007669"/>
    <property type="project" value="TreeGrafter"/>
</dbReference>
<evidence type="ECO:0000313" key="2">
    <source>
        <dbReference type="EMBL" id="CAG7581446.1"/>
    </source>
</evidence>